<dbReference type="PANTHER" id="PTHR10824:SF1">
    <property type="entry name" value="ACYL-COENZYME A AMINO ACID N-ACYLTRANSFERASE 1-RELATED"/>
    <property type="match status" value="1"/>
</dbReference>
<dbReference type="InterPro" id="IPR029058">
    <property type="entry name" value="AB_hydrolase_fold"/>
</dbReference>
<name>A0AA41SS25_SCICA</name>
<protein>
    <submittedName>
        <fullName evidence="2">Acyl-coenzyme A amino acid N-acyltransferase 2</fullName>
    </submittedName>
</protein>
<reference evidence="2" key="1">
    <citation type="submission" date="2020-03" db="EMBL/GenBank/DDBJ databases">
        <title>Studies in the Genomics of Life Span.</title>
        <authorList>
            <person name="Glass D."/>
        </authorList>
    </citation>
    <scope>NUCLEOTIDE SEQUENCE</scope>
    <source>
        <strain evidence="2">SUZIE</strain>
        <tissue evidence="2">Muscle</tissue>
    </source>
</reference>
<dbReference type="FunFam" id="3.40.50.1820:FF:000024">
    <property type="entry name" value="acyl-coenzyme A thioesterase 4"/>
    <property type="match status" value="1"/>
</dbReference>
<dbReference type="SUPFAM" id="SSF53474">
    <property type="entry name" value="alpha/beta-Hydrolases"/>
    <property type="match status" value="1"/>
</dbReference>
<dbReference type="AlphaFoldDB" id="A0AA41SS25"/>
<dbReference type="GO" id="GO:0006637">
    <property type="term" value="P:acyl-CoA metabolic process"/>
    <property type="evidence" value="ECO:0007669"/>
    <property type="project" value="TreeGrafter"/>
</dbReference>
<dbReference type="PANTHER" id="PTHR10824">
    <property type="entry name" value="ACYL-COENZYME A THIOESTERASE-RELATED"/>
    <property type="match status" value="1"/>
</dbReference>
<dbReference type="GO" id="GO:0005777">
    <property type="term" value="C:peroxisome"/>
    <property type="evidence" value="ECO:0007669"/>
    <property type="project" value="TreeGrafter"/>
</dbReference>
<evidence type="ECO:0000259" key="1">
    <source>
        <dbReference type="Pfam" id="PF08840"/>
    </source>
</evidence>
<dbReference type="Pfam" id="PF08840">
    <property type="entry name" value="BAAT_C"/>
    <property type="match status" value="1"/>
</dbReference>
<dbReference type="EMBL" id="JAATJV010152172">
    <property type="protein sequence ID" value="MBZ3870780.1"/>
    <property type="molecule type" value="Genomic_DNA"/>
</dbReference>
<dbReference type="Proteomes" id="UP001166674">
    <property type="component" value="Unassembled WGS sequence"/>
</dbReference>
<dbReference type="InterPro" id="IPR014940">
    <property type="entry name" value="BAAT_C"/>
</dbReference>
<dbReference type="GO" id="GO:0006631">
    <property type="term" value="P:fatty acid metabolic process"/>
    <property type="evidence" value="ECO:0007669"/>
    <property type="project" value="TreeGrafter"/>
</dbReference>
<keyword evidence="3" id="KW-1185">Reference proteome</keyword>
<dbReference type="GO" id="GO:0047617">
    <property type="term" value="F:fatty acyl-CoA hydrolase activity"/>
    <property type="evidence" value="ECO:0007669"/>
    <property type="project" value="TreeGrafter"/>
</dbReference>
<evidence type="ECO:0000313" key="3">
    <source>
        <dbReference type="Proteomes" id="UP001166674"/>
    </source>
</evidence>
<proteinExistence type="predicted"/>
<organism evidence="2 3">
    <name type="scientific">Sciurus carolinensis</name>
    <name type="common">Eastern gray squirrel</name>
    <dbReference type="NCBI Taxonomy" id="30640"/>
    <lineage>
        <taxon>Eukaryota</taxon>
        <taxon>Metazoa</taxon>
        <taxon>Chordata</taxon>
        <taxon>Craniata</taxon>
        <taxon>Vertebrata</taxon>
        <taxon>Euteleostomi</taxon>
        <taxon>Mammalia</taxon>
        <taxon>Eutheria</taxon>
        <taxon>Euarchontoglires</taxon>
        <taxon>Glires</taxon>
        <taxon>Rodentia</taxon>
        <taxon>Sciuromorpha</taxon>
        <taxon>Sciuridae</taxon>
        <taxon>Sciurinae</taxon>
        <taxon>Sciurini</taxon>
        <taxon>Sciurus</taxon>
    </lineage>
</organism>
<feature type="domain" description="BAAT/Acyl-CoA thioester hydrolase C-terminal" evidence="1">
    <location>
        <begin position="81"/>
        <end position="287"/>
    </location>
</feature>
<dbReference type="Gene3D" id="3.40.50.1820">
    <property type="entry name" value="alpha/beta hydrolase"/>
    <property type="match status" value="1"/>
</dbReference>
<gene>
    <name evidence="2" type="ORF">SUZIE_109650</name>
</gene>
<comment type="caution">
    <text evidence="2">The sequence shown here is derived from an EMBL/GenBank/DDBJ whole genome shotgun (WGS) entry which is preliminary data.</text>
</comment>
<sequence length="294" mass="32357">MVQRWFLGPGVQRKQIREGRVRGALFIPPGEGPFPGIIDLFGSTGGLVEFRASLLATHGFAVLALAYFAYEDLPDKLLELDLEYFEEAANFLLAHPKIQRPGIGVISASKGAEIELAMACYLKQVVATVCISGSNAILEIPLRYRDLLVTPMHFDWECIQIHVSGTVRLRSGNRDSRNEMNQQSVLPVEKAQGCILFIVGEKDECLNSQACAEQAMDQLKSHGRSSGKMLVYPGAGHLREPPYAPLCFASWSPALPRPVLWGGDPVAHAAAQEHSWGEIQKFFRQHFSGTGSKL</sequence>
<accession>A0AA41SS25</accession>
<evidence type="ECO:0000313" key="2">
    <source>
        <dbReference type="EMBL" id="MBZ3870780.1"/>
    </source>
</evidence>